<reference evidence="1" key="1">
    <citation type="journal article" date="2019" name="Emerg. Microbes Infect.">
        <title>Comprehensive subspecies identification of 175 nontuberculous mycobacteria species based on 7547 genomic profiles.</title>
        <authorList>
            <person name="Matsumoto Y."/>
            <person name="Kinjo T."/>
            <person name="Motooka D."/>
            <person name="Nabeya D."/>
            <person name="Jung N."/>
            <person name="Uechi K."/>
            <person name="Horii T."/>
            <person name="Iida T."/>
            <person name="Fujita J."/>
            <person name="Nakamura S."/>
        </authorList>
    </citation>
    <scope>NUCLEOTIDE SEQUENCE [LARGE SCALE GENOMIC DNA]</scope>
    <source>
        <strain evidence="1">JCM 13671</strain>
    </source>
</reference>
<protein>
    <submittedName>
        <fullName evidence="1">Uncharacterized protein</fullName>
    </submittedName>
</protein>
<reference evidence="1" key="2">
    <citation type="submission" date="2020-02" db="EMBL/GenBank/DDBJ databases">
        <authorList>
            <person name="Matsumoto Y."/>
            <person name="Motooka D."/>
            <person name="Nakamura S."/>
        </authorList>
    </citation>
    <scope>NUCLEOTIDE SEQUENCE</scope>
    <source>
        <strain evidence="1">JCM 13671</strain>
    </source>
</reference>
<dbReference type="AlphaFoldDB" id="A0A7I7Y4B3"/>
<sequence>MTEAITRNFGEALRAPLRIGISGRRGVGSRAVTVVVAAAGHPIVAAGEHPDVRVHVLAEVCKPEDRQVLDCGDVDLVVVNKADLAGLGGDGPMARSRRLAEQVTATTGVVAVPLAALPARAAVDEAVVDEQVLTAVRTLVANPADMSSADAFVAGAHPVSAAHRARLVSELGLFGVAHAVLTVRAEPDAGADRLRAVFRAVSGLDGLLDGLAKAGAPARYRRVLAAHQVLEARAVTDADAAEFLHANDTVLAVMDAAAEVLRAAGVAVTPPSRAPRAQAIRWRRYAAGPVSALHRQCGLDLARGSLRLLESGDRA</sequence>
<gene>
    <name evidence="1" type="ORF">MCNF_44770</name>
</gene>
<dbReference type="EMBL" id="AP022612">
    <property type="protein sequence ID" value="BBZ35872.1"/>
    <property type="molecule type" value="Genomic_DNA"/>
</dbReference>
<organism evidence="1 2">
    <name type="scientific">Mycolicibacterium confluentis</name>
    <dbReference type="NCBI Taxonomy" id="28047"/>
    <lineage>
        <taxon>Bacteria</taxon>
        <taxon>Bacillati</taxon>
        <taxon>Actinomycetota</taxon>
        <taxon>Actinomycetes</taxon>
        <taxon>Mycobacteriales</taxon>
        <taxon>Mycobacteriaceae</taxon>
        <taxon>Mycolicibacterium</taxon>
    </lineage>
</organism>
<evidence type="ECO:0000313" key="2">
    <source>
        <dbReference type="Proteomes" id="UP000466931"/>
    </source>
</evidence>
<evidence type="ECO:0000313" key="1">
    <source>
        <dbReference type="EMBL" id="BBZ35872.1"/>
    </source>
</evidence>
<dbReference type="OrthoDB" id="4641839at2"/>
<accession>A0A7I7Y4B3</accession>
<proteinExistence type="predicted"/>
<name>A0A7I7Y4B3_9MYCO</name>
<dbReference type="RefSeq" id="WP_085157028.1">
    <property type="nucleotide sequence ID" value="NZ_AP022612.1"/>
</dbReference>
<keyword evidence="2" id="KW-1185">Reference proteome</keyword>
<dbReference type="Proteomes" id="UP000466931">
    <property type="component" value="Chromosome"/>
</dbReference>